<dbReference type="GO" id="GO:0016787">
    <property type="term" value="F:hydrolase activity"/>
    <property type="evidence" value="ECO:0007669"/>
    <property type="project" value="UniProtKB-KW"/>
</dbReference>
<dbReference type="OrthoDB" id="111931at2759"/>
<evidence type="ECO:0000256" key="5">
    <source>
        <dbReference type="ARBA" id="ARBA00022801"/>
    </source>
</evidence>
<keyword evidence="5" id="KW-0378">Hydrolase</keyword>
<reference evidence="8 9" key="1">
    <citation type="submission" date="2019-07" db="EMBL/GenBank/DDBJ databases">
        <title>De Novo Assembly of kiwifruit Actinidia rufa.</title>
        <authorList>
            <person name="Sugita-Konishi S."/>
            <person name="Sato K."/>
            <person name="Mori E."/>
            <person name="Abe Y."/>
            <person name="Kisaki G."/>
            <person name="Hamano K."/>
            <person name="Suezawa K."/>
            <person name="Otani M."/>
            <person name="Fukuda T."/>
            <person name="Manabe T."/>
            <person name="Gomi K."/>
            <person name="Tabuchi M."/>
            <person name="Akimitsu K."/>
            <person name="Kataoka I."/>
        </authorList>
    </citation>
    <scope>NUCLEOTIDE SEQUENCE [LARGE SCALE GENOMIC DNA]</scope>
    <source>
        <strain evidence="9">cv. Fuchu</strain>
    </source>
</reference>
<dbReference type="InterPro" id="IPR041373">
    <property type="entry name" value="RT_RNaseH"/>
</dbReference>
<evidence type="ECO:0000313" key="9">
    <source>
        <dbReference type="Proteomes" id="UP000585474"/>
    </source>
</evidence>
<keyword evidence="6" id="KW-0695">RNA-directed DNA polymerase</keyword>
<accession>A0A7J0H1E7</accession>
<keyword evidence="1" id="KW-0808">Transferase</keyword>
<keyword evidence="9" id="KW-1185">Reference proteome</keyword>
<keyword evidence="2" id="KW-0548">Nucleotidyltransferase</keyword>
<dbReference type="CDD" id="cd09274">
    <property type="entry name" value="RNase_HI_RT_Ty3"/>
    <property type="match status" value="1"/>
</dbReference>
<dbReference type="PANTHER" id="PTHR15503">
    <property type="entry name" value="LDOC1 RELATED"/>
    <property type="match status" value="1"/>
</dbReference>
<dbReference type="AlphaFoldDB" id="A0A7J0H1E7"/>
<evidence type="ECO:0000256" key="2">
    <source>
        <dbReference type="ARBA" id="ARBA00022695"/>
    </source>
</evidence>
<evidence type="ECO:0000256" key="1">
    <source>
        <dbReference type="ARBA" id="ARBA00022679"/>
    </source>
</evidence>
<evidence type="ECO:0000256" key="6">
    <source>
        <dbReference type="ARBA" id="ARBA00022918"/>
    </source>
</evidence>
<dbReference type="GO" id="GO:0003964">
    <property type="term" value="F:RNA-directed DNA polymerase activity"/>
    <property type="evidence" value="ECO:0007669"/>
    <property type="project" value="UniProtKB-KW"/>
</dbReference>
<dbReference type="PANTHER" id="PTHR15503:SF45">
    <property type="entry name" value="RNA-DIRECTED DNA POLYMERASE HOMOLOG"/>
    <property type="match status" value="1"/>
</dbReference>
<dbReference type="Pfam" id="PF08284">
    <property type="entry name" value="RVP_2"/>
    <property type="match status" value="1"/>
</dbReference>
<dbReference type="InterPro" id="IPR021109">
    <property type="entry name" value="Peptidase_aspartic_dom_sf"/>
</dbReference>
<dbReference type="Gene3D" id="3.10.10.10">
    <property type="entry name" value="HIV Type 1 Reverse Transcriptase, subunit A, domain 1"/>
    <property type="match status" value="1"/>
</dbReference>
<comment type="caution">
    <text evidence="8">The sequence shown here is derived from an EMBL/GenBank/DDBJ whole genome shotgun (WGS) entry which is preliminary data.</text>
</comment>
<keyword evidence="3" id="KW-0540">Nuclease</keyword>
<dbReference type="Gene3D" id="2.40.70.10">
    <property type="entry name" value="Acid Proteases"/>
    <property type="match status" value="1"/>
</dbReference>
<sequence length="272" mass="31907">MLYDRVYNLCEIRVNDVPMYVDLIPLEMHGFDIILGMDWLPSYRELIDCEHKRVVFHSFAPSGLIFEGVSIVPPPYLISSMKASRLIQKESQAFLCSVVDTYIFPPSLEDIHVVQEFPDVFPDELPGSLVDREIEFFIDLNLGTRPISKVPYRMSPLELKELNVQLQDLLEKIFIRPSVSPWGAPVLFVITYASRQLRPHEKNYSTHDLELAVVVFALKIWRHYLYGVTCEVFTNHKSLKYLFTKKELNMRQRRWLELIKDYDILIQYHPGK</sequence>
<dbReference type="SUPFAM" id="SSF56672">
    <property type="entry name" value="DNA/RNA polymerases"/>
    <property type="match status" value="2"/>
</dbReference>
<dbReference type="InterPro" id="IPR043502">
    <property type="entry name" value="DNA/RNA_pol_sf"/>
</dbReference>
<dbReference type="Proteomes" id="UP000585474">
    <property type="component" value="Unassembled WGS sequence"/>
</dbReference>
<evidence type="ECO:0000256" key="3">
    <source>
        <dbReference type="ARBA" id="ARBA00022722"/>
    </source>
</evidence>
<organism evidence="8 9">
    <name type="scientific">Actinidia rufa</name>
    <dbReference type="NCBI Taxonomy" id="165716"/>
    <lineage>
        <taxon>Eukaryota</taxon>
        <taxon>Viridiplantae</taxon>
        <taxon>Streptophyta</taxon>
        <taxon>Embryophyta</taxon>
        <taxon>Tracheophyta</taxon>
        <taxon>Spermatophyta</taxon>
        <taxon>Magnoliopsida</taxon>
        <taxon>eudicotyledons</taxon>
        <taxon>Gunneridae</taxon>
        <taxon>Pentapetalae</taxon>
        <taxon>asterids</taxon>
        <taxon>Ericales</taxon>
        <taxon>Actinidiaceae</taxon>
        <taxon>Actinidia</taxon>
    </lineage>
</organism>
<evidence type="ECO:0000259" key="7">
    <source>
        <dbReference type="Pfam" id="PF17917"/>
    </source>
</evidence>
<name>A0A7J0H1E7_9ERIC</name>
<gene>
    <name evidence="8" type="ORF">Acr_26g0001050</name>
</gene>
<dbReference type="EMBL" id="BJWL01000026">
    <property type="protein sequence ID" value="GFZ16835.1"/>
    <property type="molecule type" value="Genomic_DNA"/>
</dbReference>
<evidence type="ECO:0000256" key="4">
    <source>
        <dbReference type="ARBA" id="ARBA00022759"/>
    </source>
</evidence>
<protein>
    <recommendedName>
        <fullName evidence="7">Reverse transcriptase RNase H-like domain-containing protein</fullName>
    </recommendedName>
</protein>
<evidence type="ECO:0000313" key="8">
    <source>
        <dbReference type="EMBL" id="GFZ16835.1"/>
    </source>
</evidence>
<keyword evidence="4" id="KW-0255">Endonuclease</keyword>
<dbReference type="GO" id="GO:0004519">
    <property type="term" value="F:endonuclease activity"/>
    <property type="evidence" value="ECO:0007669"/>
    <property type="project" value="UniProtKB-KW"/>
</dbReference>
<feature type="domain" description="Reverse transcriptase RNase H-like" evidence="7">
    <location>
        <begin position="189"/>
        <end position="262"/>
    </location>
</feature>
<dbReference type="Pfam" id="PF17917">
    <property type="entry name" value="RT_RNaseH"/>
    <property type="match status" value="1"/>
</dbReference>
<dbReference type="InterPro" id="IPR032567">
    <property type="entry name" value="RTL1-rel"/>
</dbReference>
<proteinExistence type="predicted"/>